<dbReference type="PRINTS" id="PR00081">
    <property type="entry name" value="GDHRDH"/>
</dbReference>
<dbReference type="RefSeq" id="WP_118875795.1">
    <property type="nucleotide sequence ID" value="NZ_QWEI01000003.1"/>
</dbReference>
<dbReference type="Pfam" id="PF13561">
    <property type="entry name" value="adh_short_C2"/>
    <property type="match status" value="1"/>
</dbReference>
<dbReference type="PRINTS" id="PR00080">
    <property type="entry name" value="SDRFAMILY"/>
</dbReference>
<gene>
    <name evidence="3" type="ORF">D1B33_07615</name>
</gene>
<dbReference type="InterPro" id="IPR036291">
    <property type="entry name" value="NAD(P)-bd_dom_sf"/>
</dbReference>
<dbReference type="GO" id="GO:0008206">
    <property type="term" value="P:bile acid metabolic process"/>
    <property type="evidence" value="ECO:0007669"/>
    <property type="project" value="UniProtKB-ARBA"/>
</dbReference>
<comment type="caution">
    <text evidence="3">The sequence shown here is derived from an EMBL/GenBank/DDBJ whole genome shotgun (WGS) entry which is preliminary data.</text>
</comment>
<sequence length="250" mass="26317">MTRLEGKVAIITGGAGGMGASHAKRFIEEGAKVVIADLASSNAEDFTKELGENAMFVAADVTNEASWESLVATTIEKFGKVDILVNNAGISTASIIEETTLESFQKVVLINQVGVFLGMKHVVPHMKENKSGSIINISSISGLRGTKGGVSYGASKFAVTGMTKSVALEVAEFGVRVNSVHPGVIKTKMTDPAFIGEEAAKTIQPFIDKIPVKRMAEPEEVTNLVLYLASDESSYSNGAEFVVDGGSTAQ</sequence>
<dbReference type="AlphaFoldDB" id="A0A396SG14"/>
<reference evidence="3 4" key="1">
    <citation type="submission" date="2018-08" db="EMBL/GenBank/DDBJ databases">
        <title>Lysinibacillus sp. YLB-03 draft genome sequence.</title>
        <authorList>
            <person name="Yu L."/>
        </authorList>
    </citation>
    <scope>NUCLEOTIDE SEQUENCE [LARGE SCALE GENOMIC DNA]</scope>
    <source>
        <strain evidence="3 4">YLB-03</strain>
    </source>
</reference>
<dbReference type="InterPro" id="IPR002347">
    <property type="entry name" value="SDR_fam"/>
</dbReference>
<proteinExistence type="inferred from homology"/>
<accession>A0A396SG14</accession>
<name>A0A396SG14_9BACL</name>
<evidence type="ECO:0000256" key="1">
    <source>
        <dbReference type="ARBA" id="ARBA00006484"/>
    </source>
</evidence>
<evidence type="ECO:0000313" key="4">
    <source>
        <dbReference type="Proteomes" id="UP000265692"/>
    </source>
</evidence>
<dbReference type="OrthoDB" id="286404at2"/>
<keyword evidence="2" id="KW-0560">Oxidoreductase</keyword>
<organism evidence="3 4">
    <name type="scientific">Ureibacillus yapensis</name>
    <dbReference type="NCBI Taxonomy" id="2304605"/>
    <lineage>
        <taxon>Bacteria</taxon>
        <taxon>Bacillati</taxon>
        <taxon>Bacillota</taxon>
        <taxon>Bacilli</taxon>
        <taxon>Bacillales</taxon>
        <taxon>Caryophanaceae</taxon>
        <taxon>Ureibacillus</taxon>
    </lineage>
</organism>
<evidence type="ECO:0000313" key="3">
    <source>
        <dbReference type="EMBL" id="RHW37406.1"/>
    </source>
</evidence>
<dbReference type="NCBIfam" id="NF005559">
    <property type="entry name" value="PRK07231.1"/>
    <property type="match status" value="1"/>
</dbReference>
<dbReference type="GO" id="GO:0016491">
    <property type="term" value="F:oxidoreductase activity"/>
    <property type="evidence" value="ECO:0007669"/>
    <property type="project" value="UniProtKB-KW"/>
</dbReference>
<dbReference type="PANTHER" id="PTHR24321">
    <property type="entry name" value="DEHYDROGENASES, SHORT CHAIN"/>
    <property type="match status" value="1"/>
</dbReference>
<keyword evidence="4" id="KW-1185">Reference proteome</keyword>
<comment type="similarity">
    <text evidence="1">Belongs to the short-chain dehydrogenases/reductases (SDR) family.</text>
</comment>
<dbReference type="Proteomes" id="UP000265692">
    <property type="component" value="Unassembled WGS sequence"/>
</dbReference>
<dbReference type="FunFam" id="3.40.50.720:FF:000084">
    <property type="entry name" value="Short-chain dehydrogenase reductase"/>
    <property type="match status" value="1"/>
</dbReference>
<protein>
    <submittedName>
        <fullName evidence="3">SDR family oxidoreductase</fullName>
    </submittedName>
</protein>
<dbReference type="InterPro" id="IPR020904">
    <property type="entry name" value="Sc_DH/Rdtase_CS"/>
</dbReference>
<dbReference type="Gene3D" id="3.40.50.720">
    <property type="entry name" value="NAD(P)-binding Rossmann-like Domain"/>
    <property type="match status" value="1"/>
</dbReference>
<dbReference type="PROSITE" id="PS00061">
    <property type="entry name" value="ADH_SHORT"/>
    <property type="match status" value="1"/>
</dbReference>
<dbReference type="EMBL" id="QWEI01000003">
    <property type="protein sequence ID" value="RHW37406.1"/>
    <property type="molecule type" value="Genomic_DNA"/>
</dbReference>
<evidence type="ECO:0000256" key="2">
    <source>
        <dbReference type="ARBA" id="ARBA00023002"/>
    </source>
</evidence>
<dbReference type="SUPFAM" id="SSF51735">
    <property type="entry name" value="NAD(P)-binding Rossmann-fold domains"/>
    <property type="match status" value="1"/>
</dbReference>
<dbReference type="PANTHER" id="PTHR24321:SF8">
    <property type="entry name" value="ESTRADIOL 17-BETA-DEHYDROGENASE 8-RELATED"/>
    <property type="match status" value="1"/>
</dbReference>